<evidence type="ECO:0000313" key="8">
    <source>
        <dbReference type="Proteomes" id="UP000604046"/>
    </source>
</evidence>
<dbReference type="InterPro" id="IPR002067">
    <property type="entry name" value="MCP"/>
</dbReference>
<keyword evidence="5" id="KW-0472">Membrane</keyword>
<dbReference type="InterPro" id="IPR018108">
    <property type="entry name" value="MCP_transmembrane"/>
</dbReference>
<dbReference type="Proteomes" id="UP000604046">
    <property type="component" value="Unassembled WGS sequence"/>
</dbReference>
<gene>
    <name evidence="7" type="primary">sodA</name>
    <name evidence="7" type="ORF">SNAT2548_LOCUS25481</name>
</gene>
<evidence type="ECO:0000256" key="6">
    <source>
        <dbReference type="SAM" id="MobiDB-lite"/>
    </source>
</evidence>
<organism evidence="7 8">
    <name type="scientific">Symbiodinium natans</name>
    <dbReference type="NCBI Taxonomy" id="878477"/>
    <lineage>
        <taxon>Eukaryota</taxon>
        <taxon>Sar</taxon>
        <taxon>Alveolata</taxon>
        <taxon>Dinophyceae</taxon>
        <taxon>Suessiales</taxon>
        <taxon>Symbiodiniaceae</taxon>
        <taxon>Symbiodinium</taxon>
    </lineage>
</organism>
<comment type="caution">
    <text evidence="7">The sequence shown here is derived from an EMBL/GenBank/DDBJ whole genome shotgun (WGS) entry which is preliminary data.</text>
</comment>
<dbReference type="InterPro" id="IPR023395">
    <property type="entry name" value="MCP_dom_sf"/>
</dbReference>
<dbReference type="GO" id="GO:0055085">
    <property type="term" value="P:transmembrane transport"/>
    <property type="evidence" value="ECO:0007669"/>
    <property type="project" value="InterPro"/>
</dbReference>
<dbReference type="Pfam" id="PF00153">
    <property type="entry name" value="Mito_carr"/>
    <property type="match status" value="1"/>
</dbReference>
<dbReference type="OrthoDB" id="412019at2759"/>
<evidence type="ECO:0000256" key="4">
    <source>
        <dbReference type="ARBA" id="ARBA00022737"/>
    </source>
</evidence>
<keyword evidence="3" id="KW-0812">Transmembrane</keyword>
<sequence>MARTPHDSFPTGLIWDLLPRRFIEVLPTMKQVIAGGLAGCVAKTAVAPLSRVTVLMQVQSMRPHKFTDGKTPNNQPEYGPCAQL</sequence>
<reference evidence="7" key="1">
    <citation type="submission" date="2021-02" db="EMBL/GenBank/DDBJ databases">
        <authorList>
            <person name="Dougan E. K."/>
            <person name="Rhodes N."/>
            <person name="Thang M."/>
            <person name="Chan C."/>
        </authorList>
    </citation>
    <scope>NUCLEOTIDE SEQUENCE</scope>
</reference>
<keyword evidence="8" id="KW-1185">Reference proteome</keyword>
<keyword evidence="4" id="KW-0677">Repeat</keyword>
<comment type="subcellular location">
    <subcellularLocation>
        <location evidence="1">Membrane</location>
        <topology evidence="1">Multi-pass membrane protein</topology>
    </subcellularLocation>
</comment>
<protein>
    <submittedName>
        <fullName evidence="7">SodA protein</fullName>
    </submittedName>
</protein>
<evidence type="ECO:0000256" key="3">
    <source>
        <dbReference type="ARBA" id="ARBA00022692"/>
    </source>
</evidence>
<dbReference type="GO" id="GO:0016020">
    <property type="term" value="C:membrane"/>
    <property type="evidence" value="ECO:0007669"/>
    <property type="project" value="UniProtKB-SubCell"/>
</dbReference>
<feature type="region of interest" description="Disordered" evidence="6">
    <location>
        <begin position="64"/>
        <end position="84"/>
    </location>
</feature>
<accession>A0A812RXF6</accession>
<evidence type="ECO:0000256" key="5">
    <source>
        <dbReference type="ARBA" id="ARBA00023136"/>
    </source>
</evidence>
<proteinExistence type="predicted"/>
<evidence type="ECO:0000256" key="1">
    <source>
        <dbReference type="ARBA" id="ARBA00004141"/>
    </source>
</evidence>
<name>A0A812RXF6_9DINO</name>
<keyword evidence="2" id="KW-0813">Transport</keyword>
<dbReference type="PRINTS" id="PR00926">
    <property type="entry name" value="MITOCARRIER"/>
</dbReference>
<dbReference type="EMBL" id="CAJNDS010002396">
    <property type="protein sequence ID" value="CAE7459419.1"/>
    <property type="molecule type" value="Genomic_DNA"/>
</dbReference>
<dbReference type="Gene3D" id="1.50.40.10">
    <property type="entry name" value="Mitochondrial carrier domain"/>
    <property type="match status" value="1"/>
</dbReference>
<evidence type="ECO:0000256" key="2">
    <source>
        <dbReference type="ARBA" id="ARBA00022448"/>
    </source>
</evidence>
<dbReference type="AlphaFoldDB" id="A0A812RXF6"/>
<dbReference type="SUPFAM" id="SSF103506">
    <property type="entry name" value="Mitochondrial carrier"/>
    <property type="match status" value="1"/>
</dbReference>
<evidence type="ECO:0000313" key="7">
    <source>
        <dbReference type="EMBL" id="CAE7459419.1"/>
    </source>
</evidence>